<dbReference type="InterPro" id="IPR010827">
    <property type="entry name" value="BamA/TamA_POTRA"/>
</dbReference>
<keyword evidence="3" id="KW-0812">Transmembrane</keyword>
<reference evidence="10" key="1">
    <citation type="submission" date="2018-05" db="EMBL/GenBank/DDBJ databases">
        <title>Complete genome sequnece of Akkermansia muciniphila EB-AMDK-40.</title>
        <authorList>
            <person name="Nam Y.-D."/>
            <person name="Chung W.-H."/>
            <person name="Park Y.S."/>
            <person name="Kang J."/>
        </authorList>
    </citation>
    <scope>NUCLEOTIDE SEQUENCE</scope>
    <source>
        <strain evidence="10">EB-AMDK-40</strain>
    </source>
</reference>
<keyword evidence="2" id="KW-1134">Transmembrane beta strand</keyword>
<keyword evidence="4" id="KW-0732">Signal</keyword>
<evidence type="ECO:0000256" key="5">
    <source>
        <dbReference type="ARBA" id="ARBA00022737"/>
    </source>
</evidence>
<evidence type="ECO:0000256" key="8">
    <source>
        <dbReference type="NCBIfam" id="TIGR03303"/>
    </source>
</evidence>
<dbReference type="Pfam" id="PF07244">
    <property type="entry name" value="POTRA"/>
    <property type="match status" value="5"/>
</dbReference>
<dbReference type="Gene3D" id="3.10.20.310">
    <property type="entry name" value="membrane protein fhac"/>
    <property type="match status" value="5"/>
</dbReference>
<name>A0AAE6TCE5_9BACT</name>
<keyword evidence="6" id="KW-0472">Membrane</keyword>
<proteinExistence type="predicted"/>
<dbReference type="GO" id="GO:0009279">
    <property type="term" value="C:cell outer membrane"/>
    <property type="evidence" value="ECO:0007669"/>
    <property type="project" value="UniProtKB-UniRule"/>
</dbReference>
<keyword evidence="7" id="KW-0998">Cell outer membrane</keyword>
<feature type="domain" description="POTRA" evidence="9">
    <location>
        <begin position="468"/>
        <end position="541"/>
    </location>
</feature>
<dbReference type="PROSITE" id="PS51779">
    <property type="entry name" value="POTRA"/>
    <property type="match status" value="2"/>
</dbReference>
<evidence type="ECO:0000313" key="11">
    <source>
        <dbReference type="Proteomes" id="UP000642553"/>
    </source>
</evidence>
<dbReference type="InterPro" id="IPR034746">
    <property type="entry name" value="POTRA"/>
</dbReference>
<dbReference type="PANTHER" id="PTHR12815">
    <property type="entry name" value="SORTING AND ASSEMBLY MACHINERY SAMM50 PROTEIN FAMILY MEMBER"/>
    <property type="match status" value="1"/>
</dbReference>
<dbReference type="Proteomes" id="UP000642553">
    <property type="component" value="Chromosome"/>
</dbReference>
<protein>
    <recommendedName>
        <fullName evidence="8">Outer membrane protein assembly factor BamA</fullName>
    </recommendedName>
</protein>
<comment type="subcellular location">
    <subcellularLocation>
        <location evidence="1">Membrane</location>
    </subcellularLocation>
</comment>
<dbReference type="InterPro" id="IPR023707">
    <property type="entry name" value="OM_assembly_BamA"/>
</dbReference>
<dbReference type="PANTHER" id="PTHR12815:SF47">
    <property type="entry name" value="TRANSLOCATION AND ASSEMBLY MODULE SUBUNIT TAMA"/>
    <property type="match status" value="1"/>
</dbReference>
<dbReference type="EMBL" id="CP029701">
    <property type="protein sequence ID" value="QHV63006.1"/>
    <property type="molecule type" value="Genomic_DNA"/>
</dbReference>
<sequence length="878" mass="98307">MAAAVKTRAAINVMSGYLECKLLHGNDTIAFLRRTCARNVRNAGQLRSTRNHVLTMRTEKSFISQALSSALMIRPVFLCVSFPLIACSAALAQDKTSLNRGGYGSVMTPEQVVRELGPETGLLPGDQAYEGRPVKSVSVRYRSTGKTVSEDRLKNLLATQPGTNYSPEVVNKDLERLLESGLVGGNTTVAVEPSGDGVTVVFEMAAQNLLGGVGFRGNTAFDNRDLSEECGLKGGEALSDKALSSAISKLRTYYQEARYPDVRVSYFYQKTERPGFVDVVFDINEGKKANIINIDFVGNDHISAKDLRQVMKTKEKGWLTWITKSGRIDREQLEDDLAELVTYYRNKGYLRVKLDKVEYFDAGKGNEQKLTMRITLTEGRRYKVNQVAFGPTKVFTAQELIPGLSMYNGDTYSAQKVADDVTMIRRYYGSRGYADAAVRPDIQEVGIDPRTGYGQINIVYHVTEGSPYRVGNIRLTGNNRTKDYVIRQELPLQSNDPMNSVDLDTAQKRLQNLNYFDMVDVAQVGSTRPGYRDINIEVAEKRTGSLNIGVAFSSIESVYLFAGITQSNFDMYDWSSFVGGGQRFAINTRVGFETQDASISWVDPWFLHRKLAFGTEIFYSNSTYFSDYYDQQNYGFAVSLRKPIGELDYVKLEYRLEQYQIDAKGNAPIFFWLQDGDYLRSHVELSYTIDTRDAQIFPRKGGKFEVLAGYSGLGGDVKTYNFGINGSYYWNLRGDTIFSINAGAATVDSYGDHDVPIFERLYLGGPYNMRGFRFRDVAPYNPALSGDETMGGRSSFFCQFEYSIPVIEEVRVAVFYDIGFVNGDAFDFSASKIVSDYGIGLRLNLPIGPLAVDYAIPIQKNNAIDRGGQFQFYLNYSY</sequence>
<dbReference type="Pfam" id="PF01103">
    <property type="entry name" value="Omp85"/>
    <property type="match status" value="1"/>
</dbReference>
<dbReference type="AlphaFoldDB" id="A0AAE6TCE5"/>
<evidence type="ECO:0000256" key="7">
    <source>
        <dbReference type="ARBA" id="ARBA00023237"/>
    </source>
</evidence>
<evidence type="ECO:0000256" key="4">
    <source>
        <dbReference type="ARBA" id="ARBA00022729"/>
    </source>
</evidence>
<gene>
    <name evidence="10" type="primary">bamA</name>
    <name evidence="10" type="ORF">DMI76_06350</name>
</gene>
<evidence type="ECO:0000256" key="6">
    <source>
        <dbReference type="ARBA" id="ARBA00023136"/>
    </source>
</evidence>
<dbReference type="NCBIfam" id="TIGR03303">
    <property type="entry name" value="OM_YaeT"/>
    <property type="match status" value="1"/>
</dbReference>
<dbReference type="InterPro" id="IPR000184">
    <property type="entry name" value="Bac_surfAg_D15"/>
</dbReference>
<evidence type="ECO:0000313" key="10">
    <source>
        <dbReference type="EMBL" id="QHV63006.1"/>
    </source>
</evidence>
<dbReference type="PIRSF" id="PIRSF006076">
    <property type="entry name" value="OM_assembly_OMP85"/>
    <property type="match status" value="1"/>
</dbReference>
<dbReference type="Gene3D" id="2.40.160.50">
    <property type="entry name" value="membrane protein fhac: a member of the omp85/tpsb transporter family"/>
    <property type="match status" value="1"/>
</dbReference>
<evidence type="ECO:0000259" key="9">
    <source>
        <dbReference type="PROSITE" id="PS51779"/>
    </source>
</evidence>
<organism evidence="10 11">
    <name type="scientific">Akkermansia massiliensis</name>
    <dbReference type="NCBI Taxonomy" id="2927224"/>
    <lineage>
        <taxon>Bacteria</taxon>
        <taxon>Pseudomonadati</taxon>
        <taxon>Verrucomicrobiota</taxon>
        <taxon>Verrucomicrobiia</taxon>
        <taxon>Verrucomicrobiales</taxon>
        <taxon>Akkermansiaceae</taxon>
        <taxon>Akkermansia</taxon>
    </lineage>
</organism>
<evidence type="ECO:0000256" key="1">
    <source>
        <dbReference type="ARBA" id="ARBA00004370"/>
    </source>
</evidence>
<dbReference type="InterPro" id="IPR039910">
    <property type="entry name" value="D15-like"/>
</dbReference>
<accession>A0AAE6TCE5</accession>
<evidence type="ECO:0000256" key="2">
    <source>
        <dbReference type="ARBA" id="ARBA00022452"/>
    </source>
</evidence>
<evidence type="ECO:0000256" key="3">
    <source>
        <dbReference type="ARBA" id="ARBA00022692"/>
    </source>
</evidence>
<keyword evidence="5" id="KW-0677">Repeat</keyword>
<dbReference type="GO" id="GO:0071709">
    <property type="term" value="P:membrane assembly"/>
    <property type="evidence" value="ECO:0007669"/>
    <property type="project" value="InterPro"/>
</dbReference>
<feature type="domain" description="POTRA" evidence="9">
    <location>
        <begin position="289"/>
        <end position="379"/>
    </location>
</feature>